<organism evidence="1 2">
    <name type="scientific">Caerostris extrusa</name>
    <name type="common">Bark spider</name>
    <name type="synonym">Caerostris bankana</name>
    <dbReference type="NCBI Taxonomy" id="172846"/>
    <lineage>
        <taxon>Eukaryota</taxon>
        <taxon>Metazoa</taxon>
        <taxon>Ecdysozoa</taxon>
        <taxon>Arthropoda</taxon>
        <taxon>Chelicerata</taxon>
        <taxon>Arachnida</taxon>
        <taxon>Araneae</taxon>
        <taxon>Araneomorphae</taxon>
        <taxon>Entelegynae</taxon>
        <taxon>Araneoidea</taxon>
        <taxon>Araneidae</taxon>
        <taxon>Caerostris</taxon>
    </lineage>
</organism>
<dbReference type="EMBL" id="BPLR01013184">
    <property type="protein sequence ID" value="GIY59256.1"/>
    <property type="molecule type" value="Genomic_DNA"/>
</dbReference>
<keyword evidence="2" id="KW-1185">Reference proteome</keyword>
<evidence type="ECO:0000313" key="2">
    <source>
        <dbReference type="Proteomes" id="UP001054945"/>
    </source>
</evidence>
<sequence>MTGDARHYNEEQGKLDDICFETHRDAGDGMMEDVHHYFNEEEGKLGDICFETHRDGGDGVNFHQIRSRPRRSWEHKILKKSGLKRTPV</sequence>
<name>A0AAV4UN54_CAEEX</name>
<dbReference type="AlphaFoldDB" id="A0AAV4UN54"/>
<proteinExistence type="predicted"/>
<accession>A0AAV4UN54</accession>
<reference evidence="1 2" key="1">
    <citation type="submission" date="2021-06" db="EMBL/GenBank/DDBJ databases">
        <title>Caerostris extrusa draft genome.</title>
        <authorList>
            <person name="Kono N."/>
            <person name="Arakawa K."/>
        </authorList>
    </citation>
    <scope>NUCLEOTIDE SEQUENCE [LARGE SCALE GENOMIC DNA]</scope>
</reference>
<comment type="caution">
    <text evidence="1">The sequence shown here is derived from an EMBL/GenBank/DDBJ whole genome shotgun (WGS) entry which is preliminary data.</text>
</comment>
<evidence type="ECO:0000313" key="1">
    <source>
        <dbReference type="EMBL" id="GIY59256.1"/>
    </source>
</evidence>
<dbReference type="Proteomes" id="UP001054945">
    <property type="component" value="Unassembled WGS sequence"/>
</dbReference>
<gene>
    <name evidence="1" type="ORF">CEXT_450571</name>
</gene>
<protein>
    <submittedName>
        <fullName evidence="1">Uncharacterized protein</fullName>
    </submittedName>
</protein>